<dbReference type="EMBL" id="CYKH01001802">
    <property type="protein sequence ID" value="CUG90189.1"/>
    <property type="molecule type" value="Genomic_DNA"/>
</dbReference>
<dbReference type="PANTHER" id="PTHR18934:SF145">
    <property type="entry name" value="ATP-DEPENDENT RNA HELICASE DHX57-RELATED"/>
    <property type="match status" value="1"/>
</dbReference>
<keyword evidence="6" id="KW-0347">Helicase</keyword>
<proteinExistence type="predicted"/>
<dbReference type="SMART" id="SM00847">
    <property type="entry name" value="HA2"/>
    <property type="match status" value="1"/>
</dbReference>
<feature type="compositionally biased region" description="Acidic residues" evidence="3">
    <location>
        <begin position="813"/>
        <end position="841"/>
    </location>
</feature>
<reference evidence="7" key="1">
    <citation type="submission" date="2015-09" db="EMBL/GenBank/DDBJ databases">
        <authorList>
            <consortium name="Pathogen Informatics"/>
        </authorList>
    </citation>
    <scope>NUCLEOTIDE SEQUENCE [LARGE SCALE GENOMIC DNA]</scope>
    <source>
        <strain evidence="7">Lake Konstanz</strain>
    </source>
</reference>
<dbReference type="PROSITE" id="PS51192">
    <property type="entry name" value="HELICASE_ATP_BIND_1"/>
    <property type="match status" value="1"/>
</dbReference>
<keyword evidence="2" id="KW-0067">ATP-binding</keyword>
<organism evidence="6 7">
    <name type="scientific">Bodo saltans</name>
    <name type="common">Flagellated protozoan</name>
    <dbReference type="NCBI Taxonomy" id="75058"/>
    <lineage>
        <taxon>Eukaryota</taxon>
        <taxon>Discoba</taxon>
        <taxon>Euglenozoa</taxon>
        <taxon>Kinetoplastea</taxon>
        <taxon>Metakinetoplastina</taxon>
        <taxon>Eubodonida</taxon>
        <taxon>Bodonidae</taxon>
        <taxon>Bodo</taxon>
    </lineage>
</organism>
<accession>A0A0S4JFJ8</accession>
<dbReference type="Pfam" id="PF00270">
    <property type="entry name" value="DEAD"/>
    <property type="match status" value="1"/>
</dbReference>
<sequence>MVPLCLYRDAVAQGRYSYIICTQPRRFAASELAERVAHLLGEEVGQTVGYRIGGDTQENYEKTRILFVTTGYLLENLSHRRQGGLWSRATHIVLDEVHERSLESDAMMLVIRLLLQQEDDEGVAHHRAKRLILMSATISMTLFQNYFSSLSYPTISGPERRAAQRAATSRAGSILARPLSATVLAGERPKTVSVDFLSDIIADVQQRIPGFPSDALNTLKSYAVRADRAKPFAALQLSPKEVESMCQLILSYAKPSGCILVFLPGLKEIEDFFQAITDLGQISDSLSPRLFQLHSIIPHIDQKRIFVPAASNECKIILSTNIAETSVTIKDVTVVVDLGFVRRVVYDKKKNAKIIRIQWCSRAASTQRMGRAGRVTDGRNLRFYTEHVYKNLMTEFDESVLFPLEAPILKFRLHFAHLGAVEELFAQLIESPAKENVSQALSRLVRFGALGPAPEYEVLNFGRIAADLPVDIKFSRAIVLASRYGLAGEIAVIAAGHVLTYSLYQLPRRTACKSDAHFQAWMLETFESMHHFDGGRCSDPLQFLSIMEEVLAIRGEQKRRTFCFRNKLDYQQVAWLIKTTTSICNRIRESTALASLTFTAEDADLMDALRNPATHQGVKFASLGPESCTVEYLEVVLTACADSMLGGVLAAPSMDEDLADPKHFSSKKDHKTALSWVQSQQKDVILFSGITESVYDAGEAVFKECLRCFGASSVVFLEQSHGGMAAAVQIPKILDENFAVRSALKTSPRVNAICRMNMLHTTKKWSFSSANGNHLVILPHPETSNTVVEWRSFNLAAERQLWEQSSEDEFCSEEEYSHDDDYNCEEESEQYDESDEDEQYQDEGGSGEDVFHWRHRLLVDKWSSVGSYFIGDQSSNPALLGVAFSLTYMGHTPIATCNFLLPTQESQNVLSFLAALVHLPPTLTVTLGKRRNTSDVTIKELFTADKQVNDVLRLLRPPISPILLLELNLHRLSLHMLTDAFTRSDYQLLGKVRVLLRSLRKKADKTFVPLTRDGHLEQVVELTSHIAEASPHVESGHDLLIFVDIDPLEEVAEIARCPHWRSAVTEYRQCMKMLEAGERVRVSMQSDEPNKHSSATKERGTTWAGSLSPTAIDVRAAVVVPPAATTKPLPNERPTTRKNVVPREFRLDGQVVPIDRLLRNQFVTDCIQSGTNVGRLCTNHRQHSRMTCRFAHFDRYAMKQGSDVSGSDVLDNVALKVLRNNSNFTGSFCTKGHCPNPMQCTYLHRK</sequence>
<dbReference type="InterPro" id="IPR011545">
    <property type="entry name" value="DEAD/DEAH_box_helicase_dom"/>
</dbReference>
<evidence type="ECO:0000313" key="6">
    <source>
        <dbReference type="EMBL" id="CUG90189.1"/>
    </source>
</evidence>
<feature type="region of interest" description="Disordered" evidence="3">
    <location>
        <begin position="1083"/>
        <end position="1104"/>
    </location>
</feature>
<dbReference type="OrthoDB" id="66977at2759"/>
<evidence type="ECO:0000256" key="2">
    <source>
        <dbReference type="ARBA" id="ARBA00022840"/>
    </source>
</evidence>
<keyword evidence="1" id="KW-0547">Nucleotide-binding</keyword>
<gene>
    <name evidence="6" type="ORF">BSAL_25440</name>
</gene>
<dbReference type="VEuPathDB" id="TriTrypDB:BSAL_25440"/>
<evidence type="ECO:0000313" key="7">
    <source>
        <dbReference type="Proteomes" id="UP000051952"/>
    </source>
</evidence>
<dbReference type="Proteomes" id="UP000051952">
    <property type="component" value="Unassembled WGS sequence"/>
</dbReference>
<dbReference type="SUPFAM" id="SSF52540">
    <property type="entry name" value="P-loop containing nucleoside triphosphate hydrolases"/>
    <property type="match status" value="1"/>
</dbReference>
<name>A0A0S4JFJ8_BODSA</name>
<dbReference type="InterPro" id="IPR014001">
    <property type="entry name" value="Helicase_ATP-bd"/>
</dbReference>
<dbReference type="GO" id="GO:0003723">
    <property type="term" value="F:RNA binding"/>
    <property type="evidence" value="ECO:0007669"/>
    <property type="project" value="TreeGrafter"/>
</dbReference>
<dbReference type="CDD" id="cd18791">
    <property type="entry name" value="SF2_C_RHA"/>
    <property type="match status" value="1"/>
</dbReference>
<dbReference type="Gene3D" id="1.20.120.1080">
    <property type="match status" value="1"/>
</dbReference>
<dbReference type="InterPro" id="IPR007502">
    <property type="entry name" value="Helicase-assoc_dom"/>
</dbReference>
<dbReference type="AlphaFoldDB" id="A0A0S4JFJ8"/>
<evidence type="ECO:0000256" key="1">
    <source>
        <dbReference type="ARBA" id="ARBA00022741"/>
    </source>
</evidence>
<feature type="region of interest" description="Disordered" evidence="3">
    <location>
        <begin position="813"/>
        <end position="846"/>
    </location>
</feature>
<dbReference type="InterPro" id="IPR027417">
    <property type="entry name" value="P-loop_NTPase"/>
</dbReference>
<evidence type="ECO:0000259" key="4">
    <source>
        <dbReference type="PROSITE" id="PS51192"/>
    </source>
</evidence>
<keyword evidence="6" id="KW-0378">Hydrolase</keyword>
<keyword evidence="7" id="KW-1185">Reference proteome</keyword>
<dbReference type="Gene3D" id="3.40.50.300">
    <property type="entry name" value="P-loop containing nucleotide triphosphate hydrolases"/>
    <property type="match status" value="2"/>
</dbReference>
<dbReference type="GO" id="GO:0005524">
    <property type="term" value="F:ATP binding"/>
    <property type="evidence" value="ECO:0007669"/>
    <property type="project" value="UniProtKB-KW"/>
</dbReference>
<feature type="domain" description="Helicase ATP-binding" evidence="4">
    <location>
        <begin position="1"/>
        <end position="156"/>
    </location>
</feature>
<dbReference type="PANTHER" id="PTHR18934">
    <property type="entry name" value="ATP-DEPENDENT RNA HELICASE"/>
    <property type="match status" value="1"/>
</dbReference>
<dbReference type="InterPro" id="IPR001650">
    <property type="entry name" value="Helicase_C-like"/>
</dbReference>
<dbReference type="GO" id="GO:0004386">
    <property type="term" value="F:helicase activity"/>
    <property type="evidence" value="ECO:0007669"/>
    <property type="project" value="UniProtKB-KW"/>
</dbReference>
<dbReference type="SMART" id="SM00490">
    <property type="entry name" value="HELICc"/>
    <property type="match status" value="1"/>
</dbReference>
<feature type="compositionally biased region" description="Basic and acidic residues" evidence="3">
    <location>
        <begin position="1088"/>
        <end position="1100"/>
    </location>
</feature>
<protein>
    <submittedName>
        <fullName evidence="6">ATP-dependent RNA helicase, putative</fullName>
    </submittedName>
</protein>
<dbReference type="Pfam" id="PF00271">
    <property type="entry name" value="Helicase_C"/>
    <property type="match status" value="1"/>
</dbReference>
<dbReference type="PROSITE" id="PS51194">
    <property type="entry name" value="HELICASE_CTER"/>
    <property type="match status" value="1"/>
</dbReference>
<dbReference type="CDD" id="cd17917">
    <property type="entry name" value="DEXHc_RHA-like"/>
    <property type="match status" value="1"/>
</dbReference>
<evidence type="ECO:0000259" key="5">
    <source>
        <dbReference type="PROSITE" id="PS51194"/>
    </source>
</evidence>
<evidence type="ECO:0000256" key="3">
    <source>
        <dbReference type="SAM" id="MobiDB-lite"/>
    </source>
</evidence>
<feature type="domain" description="Helicase C-terminal" evidence="5">
    <location>
        <begin position="244"/>
        <end position="419"/>
    </location>
</feature>